<dbReference type="EMBL" id="JBEOKT010000019">
    <property type="protein sequence ID" value="MER2999160.1"/>
    <property type="molecule type" value="Genomic_DNA"/>
</dbReference>
<dbReference type="InterPro" id="IPR051598">
    <property type="entry name" value="TSUP/Inactive_protease-like"/>
</dbReference>
<evidence type="ECO:0000313" key="7">
    <source>
        <dbReference type="Proteomes" id="UP001476807"/>
    </source>
</evidence>
<evidence type="ECO:0000313" key="6">
    <source>
        <dbReference type="EMBL" id="MER2999160.1"/>
    </source>
</evidence>
<evidence type="ECO:0000256" key="4">
    <source>
        <dbReference type="ARBA" id="ARBA00023136"/>
    </source>
</evidence>
<keyword evidence="2 5" id="KW-0812">Transmembrane</keyword>
<evidence type="ECO:0000256" key="1">
    <source>
        <dbReference type="ARBA" id="ARBA00004141"/>
    </source>
</evidence>
<comment type="subcellular location">
    <subcellularLocation>
        <location evidence="5">Cell membrane</location>
        <topology evidence="5">Multi-pass membrane protein</topology>
    </subcellularLocation>
    <subcellularLocation>
        <location evidence="1">Membrane</location>
        <topology evidence="1">Multi-pass membrane protein</topology>
    </subcellularLocation>
</comment>
<dbReference type="Proteomes" id="UP001476807">
    <property type="component" value="Unassembled WGS sequence"/>
</dbReference>
<evidence type="ECO:0000256" key="2">
    <source>
        <dbReference type="ARBA" id="ARBA00022692"/>
    </source>
</evidence>
<dbReference type="PANTHER" id="PTHR43701">
    <property type="entry name" value="MEMBRANE TRANSPORTER PROTEIN MJ0441-RELATED"/>
    <property type="match status" value="1"/>
</dbReference>
<gene>
    <name evidence="6" type="ORF">ABS362_16535</name>
</gene>
<proteinExistence type="inferred from homology"/>
<organism evidence="6 7">
    <name type="scientific">Pontibacter populi</name>
    <dbReference type="NCBI Taxonomy" id="890055"/>
    <lineage>
        <taxon>Bacteria</taxon>
        <taxon>Pseudomonadati</taxon>
        <taxon>Bacteroidota</taxon>
        <taxon>Cytophagia</taxon>
        <taxon>Cytophagales</taxon>
        <taxon>Hymenobacteraceae</taxon>
        <taxon>Pontibacter</taxon>
    </lineage>
</organism>
<protein>
    <recommendedName>
        <fullName evidence="5">Probable membrane transporter protein</fullName>
    </recommendedName>
</protein>
<evidence type="ECO:0000256" key="3">
    <source>
        <dbReference type="ARBA" id="ARBA00022989"/>
    </source>
</evidence>
<reference evidence="6 7" key="1">
    <citation type="submission" date="2024-06" db="EMBL/GenBank/DDBJ databases">
        <title>Pontibacter populi HYL7-15.</title>
        <authorList>
            <person name="Kim M.K."/>
        </authorList>
    </citation>
    <scope>NUCLEOTIDE SEQUENCE [LARGE SCALE GENOMIC DNA]</scope>
    <source>
        <strain evidence="6 7">HYL7-15</strain>
    </source>
</reference>
<feature type="transmembrane region" description="Helical" evidence="5">
    <location>
        <begin position="40"/>
        <end position="59"/>
    </location>
</feature>
<comment type="similarity">
    <text evidence="5">Belongs to the 4-toluene sulfonate uptake permease (TSUP) (TC 2.A.102) family.</text>
</comment>
<keyword evidence="3 5" id="KW-1133">Transmembrane helix</keyword>
<sequence length="287" mass="30855">MEILGYIAAMLIGLSLGLIGGGGSILTVPVLVYLLGLSPVISTAYSLFIVGLTSLVGSYKFYQKGLVSMKTAVVFGLPSIVAVYLTRRYLVPAIPENLFTVGDLAVTKGVLLMLLFAGLMVFASISMIKKKKEVPAEPVDVVDENIDTDLDVEHTDKTETHPKPKFNYGGILAEGLVVGTLTGLVGAGGGFLIIPALVLFSKLDMKMAVGTSLLIIAVKSLFGFIGDVFNYEIDWMFLGIFSTISIAGIFIGTYLSTKIHADKLKTSFGWFVLVMGIYIIIKEIFFT</sequence>
<feature type="transmembrane region" description="Helical" evidence="5">
    <location>
        <begin position="267"/>
        <end position="286"/>
    </location>
</feature>
<comment type="caution">
    <text evidence="6">The sequence shown here is derived from an EMBL/GenBank/DDBJ whole genome shotgun (WGS) entry which is preliminary data.</text>
</comment>
<feature type="transmembrane region" description="Helical" evidence="5">
    <location>
        <begin position="110"/>
        <end position="128"/>
    </location>
</feature>
<keyword evidence="5" id="KW-1003">Cell membrane</keyword>
<dbReference type="InterPro" id="IPR002781">
    <property type="entry name" value="TM_pro_TauE-like"/>
</dbReference>
<feature type="transmembrane region" description="Helical" evidence="5">
    <location>
        <begin position="171"/>
        <end position="201"/>
    </location>
</feature>
<accession>A0ABV1RYR9</accession>
<dbReference type="RefSeq" id="WP_350413781.1">
    <property type="nucleotide sequence ID" value="NZ_JBEOKT010000019.1"/>
</dbReference>
<feature type="transmembrane region" description="Helical" evidence="5">
    <location>
        <begin position="235"/>
        <end position="255"/>
    </location>
</feature>
<feature type="transmembrane region" description="Helical" evidence="5">
    <location>
        <begin position="207"/>
        <end position="228"/>
    </location>
</feature>
<evidence type="ECO:0000256" key="5">
    <source>
        <dbReference type="RuleBase" id="RU363041"/>
    </source>
</evidence>
<dbReference type="Pfam" id="PF01925">
    <property type="entry name" value="TauE"/>
    <property type="match status" value="1"/>
</dbReference>
<feature type="transmembrane region" description="Helical" evidence="5">
    <location>
        <begin position="71"/>
        <end position="90"/>
    </location>
</feature>
<keyword evidence="7" id="KW-1185">Reference proteome</keyword>
<feature type="transmembrane region" description="Helical" evidence="5">
    <location>
        <begin position="7"/>
        <end position="34"/>
    </location>
</feature>
<keyword evidence="4 5" id="KW-0472">Membrane</keyword>
<name>A0ABV1RYR9_9BACT</name>
<dbReference type="PANTHER" id="PTHR43701:SF2">
    <property type="entry name" value="MEMBRANE TRANSPORTER PROTEIN YJNA-RELATED"/>
    <property type="match status" value="1"/>
</dbReference>